<dbReference type="RefSeq" id="WP_301756675.1">
    <property type="nucleotide sequence ID" value="NZ_JAUJSQ010000011.1"/>
</dbReference>
<gene>
    <name evidence="2" type="ORF">QZM52_25055</name>
</gene>
<proteinExistence type="predicted"/>
<keyword evidence="3" id="KW-1185">Reference proteome</keyword>
<protein>
    <submittedName>
        <fullName evidence="2">Uncharacterized protein</fullName>
    </submittedName>
</protein>
<comment type="caution">
    <text evidence="2">The sequence shown here is derived from an EMBL/GenBank/DDBJ whole genome shotgun (WGS) entry which is preliminary data.</text>
</comment>
<evidence type="ECO:0000313" key="2">
    <source>
        <dbReference type="EMBL" id="MDN7934561.1"/>
    </source>
</evidence>
<evidence type="ECO:0000256" key="1">
    <source>
        <dbReference type="SAM" id="MobiDB-lite"/>
    </source>
</evidence>
<accession>A0ABT8PHL1</accession>
<dbReference type="Proteomes" id="UP001171606">
    <property type="component" value="Unassembled WGS sequence"/>
</dbReference>
<evidence type="ECO:0000313" key="3">
    <source>
        <dbReference type="Proteomes" id="UP001171606"/>
    </source>
</evidence>
<sequence>MNDLSDKGASSSLKAWAKHHRPEEEPTNASISSEIGREPNTTRVILASCVTRIA</sequence>
<name>A0ABT8PHL1_9BURK</name>
<organism evidence="2 3">
    <name type="scientific">Burkholderia metallica</name>
    <dbReference type="NCBI Taxonomy" id="488729"/>
    <lineage>
        <taxon>Bacteria</taxon>
        <taxon>Pseudomonadati</taxon>
        <taxon>Pseudomonadota</taxon>
        <taxon>Betaproteobacteria</taxon>
        <taxon>Burkholderiales</taxon>
        <taxon>Burkholderiaceae</taxon>
        <taxon>Burkholderia</taxon>
        <taxon>Burkholderia cepacia complex</taxon>
    </lineage>
</organism>
<feature type="compositionally biased region" description="Polar residues" evidence="1">
    <location>
        <begin position="27"/>
        <end position="42"/>
    </location>
</feature>
<reference evidence="2" key="1">
    <citation type="submission" date="2023-07" db="EMBL/GenBank/DDBJ databases">
        <title>A collection of bacterial strains from the Burkholderia cepacia Research Laboratory and Repository.</title>
        <authorList>
            <person name="Lipuma J."/>
            <person name="Spilker T."/>
            <person name="Caverly L."/>
        </authorList>
    </citation>
    <scope>NUCLEOTIDE SEQUENCE</scope>
    <source>
        <strain evidence="2">AU42020</strain>
    </source>
</reference>
<feature type="region of interest" description="Disordered" evidence="1">
    <location>
        <begin position="1"/>
        <end position="42"/>
    </location>
</feature>
<dbReference type="EMBL" id="JAUJSQ010000011">
    <property type="protein sequence ID" value="MDN7934561.1"/>
    <property type="molecule type" value="Genomic_DNA"/>
</dbReference>